<protein>
    <submittedName>
        <fullName evidence="1">Ectoine hydroxylase-related dioxygenase (Phytanoyl-CoA dioxygenase family)</fullName>
    </submittedName>
</protein>
<proteinExistence type="predicted"/>
<comment type="caution">
    <text evidence="1">The sequence shown here is derived from an EMBL/GenBank/DDBJ whole genome shotgun (WGS) entry which is preliminary data.</text>
</comment>
<dbReference type="Pfam" id="PF05721">
    <property type="entry name" value="PhyH"/>
    <property type="match status" value="1"/>
</dbReference>
<accession>A0A7W9LIW7</accession>
<dbReference type="EMBL" id="JACHMM010000001">
    <property type="protein sequence ID" value="MBB5785472.1"/>
    <property type="molecule type" value="Genomic_DNA"/>
</dbReference>
<keyword evidence="1" id="KW-0223">Dioxygenase</keyword>
<dbReference type="InterPro" id="IPR008775">
    <property type="entry name" value="Phytyl_CoA_dOase-like"/>
</dbReference>
<dbReference type="PANTHER" id="PTHR40128">
    <property type="entry name" value="EXPRESSED PROTEIN"/>
    <property type="match status" value="1"/>
</dbReference>
<keyword evidence="1" id="KW-0560">Oxidoreductase</keyword>
<evidence type="ECO:0000313" key="1">
    <source>
        <dbReference type="EMBL" id="MBB5785472.1"/>
    </source>
</evidence>
<dbReference type="SUPFAM" id="SSF51197">
    <property type="entry name" value="Clavaminate synthase-like"/>
    <property type="match status" value="1"/>
</dbReference>
<dbReference type="GO" id="GO:0016706">
    <property type="term" value="F:2-oxoglutarate-dependent dioxygenase activity"/>
    <property type="evidence" value="ECO:0007669"/>
    <property type="project" value="UniProtKB-ARBA"/>
</dbReference>
<organism evidence="1 2">
    <name type="scientific">Jiangella mangrovi</name>
    <dbReference type="NCBI Taxonomy" id="1524084"/>
    <lineage>
        <taxon>Bacteria</taxon>
        <taxon>Bacillati</taxon>
        <taxon>Actinomycetota</taxon>
        <taxon>Actinomycetes</taxon>
        <taxon>Jiangellales</taxon>
        <taxon>Jiangellaceae</taxon>
        <taxon>Jiangella</taxon>
    </lineage>
</organism>
<name>A0A7W9LIW7_9ACTN</name>
<evidence type="ECO:0000313" key="2">
    <source>
        <dbReference type="Proteomes" id="UP000542813"/>
    </source>
</evidence>
<keyword evidence="2" id="KW-1185">Reference proteome</keyword>
<sequence>MLTSNGYVLDESERRLGELEPVPDRERHDRDALWERLRRDGYLFLRGALDPDVVNGFRAHYFESFADIGLTAPGTEPAQGVADADATADPAALRHILFRQVVPGAEYAAFCAQPAVRDWYAWFLGEEPLLHRRKLLRCTRPGETGVGAATQAHYDLVYLRDGTDRVLSSWIPLGDCPIPRGGLTYLQGSHHWVMAQERAGTLKLPAASITADLPGLADEHDARWLVTDYAAGDMVVHSAHIVHAALDNVDAGGVMRLSTDIRYQRAAEPIDWRWEDHWYDGDMSKWREAS</sequence>
<dbReference type="PANTHER" id="PTHR40128:SF1">
    <property type="entry name" value="PHYTANOYL-COA HYDROXYLASE"/>
    <property type="match status" value="1"/>
</dbReference>
<gene>
    <name evidence="1" type="ORF">HD601_000047</name>
</gene>
<dbReference type="AlphaFoldDB" id="A0A7W9LIW7"/>
<dbReference type="RefSeq" id="WP_184818240.1">
    <property type="nucleotide sequence ID" value="NZ_JACHMM010000001.1"/>
</dbReference>
<reference evidence="1 2" key="1">
    <citation type="submission" date="2020-08" db="EMBL/GenBank/DDBJ databases">
        <title>Sequencing the genomes of 1000 actinobacteria strains.</title>
        <authorList>
            <person name="Klenk H.-P."/>
        </authorList>
    </citation>
    <scope>NUCLEOTIDE SEQUENCE [LARGE SCALE GENOMIC DNA]</scope>
    <source>
        <strain evidence="1 2">DSM 102122</strain>
    </source>
</reference>
<dbReference type="Gene3D" id="2.60.120.620">
    <property type="entry name" value="q2cbj1_9rhob like domain"/>
    <property type="match status" value="1"/>
</dbReference>
<dbReference type="Proteomes" id="UP000542813">
    <property type="component" value="Unassembled WGS sequence"/>
</dbReference>